<evidence type="ECO:0000256" key="3">
    <source>
        <dbReference type="SAM" id="MobiDB-lite"/>
    </source>
</evidence>
<evidence type="ECO:0000313" key="5">
    <source>
        <dbReference type="Proteomes" id="UP001174936"/>
    </source>
</evidence>
<gene>
    <name evidence="4" type="ORF">B0T16DRAFT_388804</name>
</gene>
<protein>
    <submittedName>
        <fullName evidence="4">Uncharacterized protein</fullName>
    </submittedName>
</protein>
<feature type="region of interest" description="Disordered" evidence="3">
    <location>
        <begin position="1"/>
        <end position="102"/>
    </location>
</feature>
<keyword evidence="1" id="KW-0540">Nuclease</keyword>
<proteinExistence type="predicted"/>
<keyword evidence="5" id="KW-1185">Reference proteome</keyword>
<dbReference type="EMBL" id="JAULSV010000003">
    <property type="protein sequence ID" value="KAK0648608.1"/>
    <property type="molecule type" value="Genomic_DNA"/>
</dbReference>
<sequence length="302" mass="33599">MTTELPQAFPSNHQPPRQSHERSRRSSLSEDIADVRPPLSDAQPNLRPSGHAAFHKQSTIDCDPSGGSTPVVPKPHGNEPHQQSDKPPQEPPASTDEETRSASGFKSLVSFSKRRAVINIFGCLPLRDRKGNWYRLGSRLVNSKDFAKSNNTNAINGGSDSARKETSSEDISPEPNTEHEMKDWETYSSPGLSEHPDQDVRDDLRYVRAEEVRRQVRGVVSGDPVIPAFTGRYPKNFRNEERLKIKALVLPRYEYPVLGGRLLRRAEGSHDAAMVPGPLRAVFAANDSADTGFRFHFVEVSV</sequence>
<dbReference type="GO" id="GO:0004540">
    <property type="term" value="F:RNA nuclease activity"/>
    <property type="evidence" value="ECO:0007669"/>
    <property type="project" value="InterPro"/>
</dbReference>
<evidence type="ECO:0000256" key="2">
    <source>
        <dbReference type="ARBA" id="ARBA00022801"/>
    </source>
</evidence>
<dbReference type="InterPro" id="IPR016191">
    <property type="entry name" value="Ribonuclease/ribotoxin"/>
</dbReference>
<organism evidence="4 5">
    <name type="scientific">Cercophora newfieldiana</name>
    <dbReference type="NCBI Taxonomy" id="92897"/>
    <lineage>
        <taxon>Eukaryota</taxon>
        <taxon>Fungi</taxon>
        <taxon>Dikarya</taxon>
        <taxon>Ascomycota</taxon>
        <taxon>Pezizomycotina</taxon>
        <taxon>Sordariomycetes</taxon>
        <taxon>Sordariomycetidae</taxon>
        <taxon>Sordariales</taxon>
        <taxon>Lasiosphaeriaceae</taxon>
        <taxon>Cercophora</taxon>
    </lineage>
</organism>
<feature type="compositionally biased region" description="Polar residues" evidence="3">
    <location>
        <begin position="148"/>
        <end position="159"/>
    </location>
</feature>
<accession>A0AA40CTC8</accession>
<feature type="compositionally biased region" description="Polar residues" evidence="3">
    <location>
        <begin position="1"/>
        <end position="16"/>
    </location>
</feature>
<feature type="compositionally biased region" description="Basic and acidic residues" evidence="3">
    <location>
        <begin position="76"/>
        <end position="88"/>
    </location>
</feature>
<feature type="region of interest" description="Disordered" evidence="3">
    <location>
        <begin position="148"/>
        <end position="200"/>
    </location>
</feature>
<keyword evidence="2" id="KW-0378">Hydrolase</keyword>
<dbReference type="AlphaFoldDB" id="A0AA40CTC8"/>
<dbReference type="GO" id="GO:0016787">
    <property type="term" value="F:hydrolase activity"/>
    <property type="evidence" value="ECO:0007669"/>
    <property type="project" value="UniProtKB-KW"/>
</dbReference>
<evidence type="ECO:0000313" key="4">
    <source>
        <dbReference type="EMBL" id="KAK0648608.1"/>
    </source>
</evidence>
<dbReference type="Proteomes" id="UP001174936">
    <property type="component" value="Unassembled WGS sequence"/>
</dbReference>
<comment type="caution">
    <text evidence="4">The sequence shown here is derived from an EMBL/GenBank/DDBJ whole genome shotgun (WGS) entry which is preliminary data.</text>
</comment>
<dbReference type="GO" id="GO:0003723">
    <property type="term" value="F:RNA binding"/>
    <property type="evidence" value="ECO:0007669"/>
    <property type="project" value="InterPro"/>
</dbReference>
<reference evidence="4" key="1">
    <citation type="submission" date="2023-06" db="EMBL/GenBank/DDBJ databases">
        <title>Genome-scale phylogeny and comparative genomics of the fungal order Sordariales.</title>
        <authorList>
            <consortium name="Lawrence Berkeley National Laboratory"/>
            <person name="Hensen N."/>
            <person name="Bonometti L."/>
            <person name="Westerberg I."/>
            <person name="Brannstrom I.O."/>
            <person name="Guillou S."/>
            <person name="Cros-Aarteil S."/>
            <person name="Calhoun S."/>
            <person name="Haridas S."/>
            <person name="Kuo A."/>
            <person name="Mondo S."/>
            <person name="Pangilinan J."/>
            <person name="Riley R."/>
            <person name="Labutti K."/>
            <person name="Andreopoulos B."/>
            <person name="Lipzen A."/>
            <person name="Chen C."/>
            <person name="Yanf M."/>
            <person name="Daum C."/>
            <person name="Ng V."/>
            <person name="Clum A."/>
            <person name="Steindorff A."/>
            <person name="Ohm R."/>
            <person name="Martin F."/>
            <person name="Silar P."/>
            <person name="Natvig D."/>
            <person name="Lalanne C."/>
            <person name="Gautier V."/>
            <person name="Ament-Velasquez S.L."/>
            <person name="Kruys A."/>
            <person name="Hutchinson M.I."/>
            <person name="Powell A.J."/>
            <person name="Barry K."/>
            <person name="Miller A.N."/>
            <person name="Grigoriev I.V."/>
            <person name="Debuchy R."/>
            <person name="Gladieux P."/>
            <person name="Thoren M.H."/>
            <person name="Johannesson H."/>
        </authorList>
    </citation>
    <scope>NUCLEOTIDE SEQUENCE</scope>
    <source>
        <strain evidence="4">SMH2532-1</strain>
    </source>
</reference>
<dbReference type="Gene3D" id="3.10.450.30">
    <property type="entry name" value="Microbial ribonucleases"/>
    <property type="match status" value="1"/>
</dbReference>
<dbReference type="SUPFAM" id="SSF53933">
    <property type="entry name" value="Microbial ribonucleases"/>
    <property type="match status" value="1"/>
</dbReference>
<name>A0AA40CTC8_9PEZI</name>
<evidence type="ECO:0000256" key="1">
    <source>
        <dbReference type="ARBA" id="ARBA00022722"/>
    </source>
</evidence>
<feature type="compositionally biased region" description="Basic and acidic residues" evidence="3">
    <location>
        <begin position="176"/>
        <end position="185"/>
    </location>
</feature>